<dbReference type="SUPFAM" id="SSF103473">
    <property type="entry name" value="MFS general substrate transporter"/>
    <property type="match status" value="1"/>
</dbReference>
<feature type="domain" description="Major facilitator superfamily (MFS) profile" evidence="8">
    <location>
        <begin position="23"/>
        <end position="436"/>
    </location>
</feature>
<evidence type="ECO:0000256" key="7">
    <source>
        <dbReference type="SAM" id="Phobius"/>
    </source>
</evidence>
<dbReference type="EMBL" id="CP115965">
    <property type="protein sequence ID" value="WZW97788.1"/>
    <property type="molecule type" value="Genomic_DNA"/>
</dbReference>
<evidence type="ECO:0000256" key="6">
    <source>
        <dbReference type="ARBA" id="ARBA00023136"/>
    </source>
</evidence>
<feature type="transmembrane region" description="Helical" evidence="7">
    <location>
        <begin position="409"/>
        <end position="431"/>
    </location>
</feature>
<reference evidence="9 10" key="1">
    <citation type="journal article" date="2023" name="Environ Microbiome">
        <title>A coral-associated actinobacterium mitigates coral bleaching under heat stress.</title>
        <authorList>
            <person name="Li J."/>
            <person name="Zou Y."/>
            <person name="Li Q."/>
            <person name="Zhang J."/>
            <person name="Bourne D.G."/>
            <person name="Lyu Y."/>
            <person name="Liu C."/>
            <person name="Zhang S."/>
        </authorList>
    </citation>
    <scope>NUCLEOTIDE SEQUENCE [LARGE SCALE GENOMIC DNA]</scope>
    <source>
        <strain evidence="9 10">SCSIO 13291</strain>
    </source>
</reference>
<dbReference type="Pfam" id="PF07690">
    <property type="entry name" value="MFS_1"/>
    <property type="match status" value="1"/>
</dbReference>
<feature type="transmembrane region" description="Helical" evidence="7">
    <location>
        <begin position="38"/>
        <end position="58"/>
    </location>
</feature>
<keyword evidence="3" id="KW-1003">Cell membrane</keyword>
<keyword evidence="10" id="KW-1185">Reference proteome</keyword>
<protein>
    <submittedName>
        <fullName evidence="9">MFS transporter</fullName>
    </submittedName>
</protein>
<feature type="transmembrane region" description="Helical" evidence="7">
    <location>
        <begin position="164"/>
        <end position="186"/>
    </location>
</feature>
<feature type="transmembrane region" description="Helical" evidence="7">
    <location>
        <begin position="123"/>
        <end position="143"/>
    </location>
</feature>
<feature type="transmembrane region" description="Helical" evidence="7">
    <location>
        <begin position="342"/>
        <end position="360"/>
    </location>
</feature>
<accession>A0ABZ3C506</accession>
<dbReference type="InterPro" id="IPR011701">
    <property type="entry name" value="MFS"/>
</dbReference>
<proteinExistence type="predicted"/>
<dbReference type="Proteomes" id="UP001434337">
    <property type="component" value="Chromosome"/>
</dbReference>
<evidence type="ECO:0000256" key="5">
    <source>
        <dbReference type="ARBA" id="ARBA00022989"/>
    </source>
</evidence>
<evidence type="ECO:0000256" key="2">
    <source>
        <dbReference type="ARBA" id="ARBA00022448"/>
    </source>
</evidence>
<feature type="transmembrane region" description="Helical" evidence="7">
    <location>
        <begin position="381"/>
        <end position="403"/>
    </location>
</feature>
<organism evidence="9 10">
    <name type="scientific">Propioniciclava soli</name>
    <dbReference type="NCBI Taxonomy" id="2775081"/>
    <lineage>
        <taxon>Bacteria</taxon>
        <taxon>Bacillati</taxon>
        <taxon>Actinomycetota</taxon>
        <taxon>Actinomycetes</taxon>
        <taxon>Propionibacteriales</taxon>
        <taxon>Propionibacteriaceae</taxon>
        <taxon>Propioniciclava</taxon>
    </lineage>
</organism>
<dbReference type="InterPro" id="IPR020846">
    <property type="entry name" value="MFS_dom"/>
</dbReference>
<dbReference type="PANTHER" id="PTHR43045:SF4">
    <property type="entry name" value="TRANSPORTER YDFJ-RELATED"/>
    <property type="match status" value="1"/>
</dbReference>
<evidence type="ECO:0000313" key="10">
    <source>
        <dbReference type="Proteomes" id="UP001434337"/>
    </source>
</evidence>
<comment type="subcellular location">
    <subcellularLocation>
        <location evidence="1">Cell membrane</location>
        <topology evidence="1">Multi-pass membrane protein</topology>
    </subcellularLocation>
</comment>
<keyword evidence="5 7" id="KW-1133">Transmembrane helix</keyword>
<dbReference type="InterPro" id="IPR036259">
    <property type="entry name" value="MFS_trans_sf"/>
</dbReference>
<dbReference type="RefSeq" id="WP_342372066.1">
    <property type="nucleotide sequence ID" value="NZ_CP115965.1"/>
</dbReference>
<keyword evidence="6 7" id="KW-0472">Membrane</keyword>
<name>A0ABZ3C506_9ACTN</name>
<dbReference type="CDD" id="cd17369">
    <property type="entry name" value="MFS_ShiA_like"/>
    <property type="match status" value="1"/>
</dbReference>
<sequence length="459" mass="49299">MSETTARPGGMSDREYADNLRRATLASSIGSALEYYDFALYGLAAALIFGQLFFPALGTNAGLIASYATLAVGFLARPLGGLFFGVLGDKIGRKWVLMVTIALMGGASTLIGALPTAAQLGDAGWVAPVLLIVLRLAQGLGAGAEQAGATVLMAEYSPRKRRGFFSALPFVGIMLGTLLASVVFWLITLAPEELLLGWLWRVPFLVSFLLIIVAVYIRSRLRETPAYIELEKSEQVADHPMRELFRSSGRNVALGIGLRMAENGGSYIYSNLAISFMVLMGVERSYGPIAVAAASILGLFTIPFTGALSDRFGRRPVYRAGALFLLVWSLPSWYLMSLGNPILGIVCVALAIGFGVNGMLGPQCAHLPELFGARHRYIGVAVSREFSAILAGGLGPFVGAWLLSITNNAWWPVGLYVAVLSAITFACTFLTPETVHRDVTKIEDAHHGEDRFAGLELQR</sequence>
<feature type="transmembrane region" description="Helical" evidence="7">
    <location>
        <begin position="95"/>
        <end position="117"/>
    </location>
</feature>
<gene>
    <name evidence="9" type="ORF">PCC79_12915</name>
</gene>
<feature type="transmembrane region" description="Helical" evidence="7">
    <location>
        <begin position="288"/>
        <end position="308"/>
    </location>
</feature>
<dbReference type="Gene3D" id="1.20.1250.20">
    <property type="entry name" value="MFS general substrate transporter like domains"/>
    <property type="match status" value="2"/>
</dbReference>
<evidence type="ECO:0000256" key="3">
    <source>
        <dbReference type="ARBA" id="ARBA00022475"/>
    </source>
</evidence>
<dbReference type="InterPro" id="IPR005829">
    <property type="entry name" value="Sugar_transporter_CS"/>
</dbReference>
<feature type="transmembrane region" description="Helical" evidence="7">
    <location>
        <begin position="64"/>
        <end position="88"/>
    </location>
</feature>
<evidence type="ECO:0000313" key="9">
    <source>
        <dbReference type="EMBL" id="WZW97788.1"/>
    </source>
</evidence>
<dbReference type="PANTHER" id="PTHR43045">
    <property type="entry name" value="SHIKIMATE TRANSPORTER"/>
    <property type="match status" value="1"/>
</dbReference>
<evidence type="ECO:0000259" key="8">
    <source>
        <dbReference type="PROSITE" id="PS50850"/>
    </source>
</evidence>
<feature type="transmembrane region" description="Helical" evidence="7">
    <location>
        <begin position="198"/>
        <end position="217"/>
    </location>
</feature>
<keyword evidence="4 7" id="KW-0812">Transmembrane</keyword>
<evidence type="ECO:0000256" key="1">
    <source>
        <dbReference type="ARBA" id="ARBA00004651"/>
    </source>
</evidence>
<dbReference type="PROSITE" id="PS00216">
    <property type="entry name" value="SUGAR_TRANSPORT_1"/>
    <property type="match status" value="1"/>
</dbReference>
<keyword evidence="2" id="KW-0813">Transport</keyword>
<evidence type="ECO:0000256" key="4">
    <source>
        <dbReference type="ARBA" id="ARBA00022692"/>
    </source>
</evidence>
<dbReference type="PROSITE" id="PS50850">
    <property type="entry name" value="MFS"/>
    <property type="match status" value="1"/>
</dbReference>